<dbReference type="OrthoDB" id="19394at2759"/>
<feature type="compositionally biased region" description="Basic and acidic residues" evidence="1">
    <location>
        <begin position="282"/>
        <end position="303"/>
    </location>
</feature>
<dbReference type="PANTHER" id="PTHR31138">
    <property type="entry name" value="CHROMOSOME 19, WHOLE GENOME SHOTGUN SEQUENCE"/>
    <property type="match status" value="1"/>
</dbReference>
<keyword evidence="5" id="KW-1185">Reference proteome</keyword>
<dbReference type="Gene3D" id="3.15.10.10">
    <property type="entry name" value="Bactericidal permeability-increasing protein, domain 1"/>
    <property type="match status" value="1"/>
</dbReference>
<dbReference type="PANTHER" id="PTHR31138:SF1">
    <property type="entry name" value="PDZ DOMAIN-CONTAINING PROTEIN"/>
    <property type="match status" value="1"/>
</dbReference>
<protein>
    <submittedName>
        <fullName evidence="4">Uncharacterized protein</fullName>
    </submittedName>
</protein>
<dbReference type="EMBL" id="ML170283">
    <property type="protein sequence ID" value="TDL15269.1"/>
    <property type="molecule type" value="Genomic_DNA"/>
</dbReference>
<dbReference type="InterPro" id="IPR017943">
    <property type="entry name" value="Bactericidal_perm-incr_a/b_dom"/>
</dbReference>
<dbReference type="InterPro" id="IPR027842">
    <property type="entry name" value="HAM1-like_C"/>
</dbReference>
<dbReference type="STRING" id="50990.A0A4Y7PL50"/>
<evidence type="ECO:0000259" key="2">
    <source>
        <dbReference type="Pfam" id="PF14613"/>
    </source>
</evidence>
<name>A0A4Y7PL50_9AGAM</name>
<dbReference type="Pfam" id="PF19343">
    <property type="entry name" value="HAM1_N"/>
    <property type="match status" value="1"/>
</dbReference>
<dbReference type="Pfam" id="PF14613">
    <property type="entry name" value="HAM1_C"/>
    <property type="match status" value="1"/>
</dbReference>
<feature type="region of interest" description="Disordered" evidence="1">
    <location>
        <begin position="797"/>
        <end position="817"/>
    </location>
</feature>
<reference evidence="4 5" key="1">
    <citation type="submission" date="2018-06" db="EMBL/GenBank/DDBJ databases">
        <title>A transcriptomic atlas of mushroom development highlights an independent origin of complex multicellularity.</title>
        <authorList>
            <consortium name="DOE Joint Genome Institute"/>
            <person name="Krizsan K."/>
            <person name="Almasi E."/>
            <person name="Merenyi Z."/>
            <person name="Sahu N."/>
            <person name="Viragh M."/>
            <person name="Koszo T."/>
            <person name="Mondo S."/>
            <person name="Kiss B."/>
            <person name="Balint B."/>
            <person name="Kues U."/>
            <person name="Barry K."/>
            <person name="Hegedus J.C."/>
            <person name="Henrissat B."/>
            <person name="Johnson J."/>
            <person name="Lipzen A."/>
            <person name="Ohm R."/>
            <person name="Nagy I."/>
            <person name="Pangilinan J."/>
            <person name="Yan J."/>
            <person name="Xiong Y."/>
            <person name="Grigoriev I.V."/>
            <person name="Hibbett D.S."/>
            <person name="Nagy L.G."/>
        </authorList>
    </citation>
    <scope>NUCLEOTIDE SEQUENCE [LARGE SCALE GENOMIC DNA]</scope>
    <source>
        <strain evidence="4 5">SZMC22713</strain>
    </source>
</reference>
<feature type="region of interest" description="Disordered" evidence="1">
    <location>
        <begin position="1"/>
        <end position="26"/>
    </location>
</feature>
<dbReference type="AlphaFoldDB" id="A0A4Y7PL50"/>
<accession>A0A4Y7PL50</accession>
<feature type="domain" description="HAM1-like C-terminal" evidence="2">
    <location>
        <begin position="687"/>
        <end position="827"/>
    </location>
</feature>
<evidence type="ECO:0000259" key="3">
    <source>
        <dbReference type="Pfam" id="PF19343"/>
    </source>
</evidence>
<evidence type="ECO:0000313" key="4">
    <source>
        <dbReference type="EMBL" id="TDL15269.1"/>
    </source>
</evidence>
<feature type="domain" description="HAM1-like N-terminal" evidence="3">
    <location>
        <begin position="16"/>
        <end position="675"/>
    </location>
</feature>
<dbReference type="GO" id="GO:0008289">
    <property type="term" value="F:lipid binding"/>
    <property type="evidence" value="ECO:0007669"/>
    <property type="project" value="InterPro"/>
</dbReference>
<feature type="region of interest" description="Disordered" evidence="1">
    <location>
        <begin position="194"/>
        <end position="214"/>
    </location>
</feature>
<dbReference type="InterPro" id="IPR045967">
    <property type="entry name" value="HAM1-like_N"/>
</dbReference>
<gene>
    <name evidence="4" type="ORF">BD410DRAFT_778263</name>
</gene>
<dbReference type="VEuPathDB" id="FungiDB:BD410DRAFT_778263"/>
<evidence type="ECO:0000256" key="1">
    <source>
        <dbReference type="SAM" id="MobiDB-lite"/>
    </source>
</evidence>
<evidence type="ECO:0000313" key="5">
    <source>
        <dbReference type="Proteomes" id="UP000294933"/>
    </source>
</evidence>
<organism evidence="4 5">
    <name type="scientific">Rickenella mellea</name>
    <dbReference type="NCBI Taxonomy" id="50990"/>
    <lineage>
        <taxon>Eukaryota</taxon>
        <taxon>Fungi</taxon>
        <taxon>Dikarya</taxon>
        <taxon>Basidiomycota</taxon>
        <taxon>Agaricomycotina</taxon>
        <taxon>Agaricomycetes</taxon>
        <taxon>Hymenochaetales</taxon>
        <taxon>Rickenellaceae</taxon>
        <taxon>Rickenella</taxon>
    </lineage>
</organism>
<sequence length="828" mass="93447">MSLPATKQAITEHPPAGHVTDPVNKRAKDADIDRKLRFFGVIEAFHQGRLPDNSQIDETLSYVRDHSPVDIDKLSPDGQKLIQDVRDIVETARVMVLEKNADELFQNFLWHTSNTQFDRAKQDPNAAIPVSRDQAQSDGQQALQHLRTLFSLVLTNAEMRKLLADFSIIGRDILARSATHVTDTVIRPDQDRLQKVDHPAPDSQFHTAGGRVAGNDETPVVEARVPGTEVNVRQHPREEVGRGAGVQMGRDGQEMSGQGVMEQGRQQMRDVQGEGMRQAQMHGEDVRRDVEAAPTDEEKKETAKVGLKQKMVGVKDGLLNRVPQEHKDRANDQWEQGRNILTEEYFPAERRDQFIYRLKKVIVECQKHSDYESSMTWLLSLLENYAQHGQHVAGAGKDSHASLTSDPSLQQAMTELRTLLERFANNTSLDTVFGTMDAIYADAQRDEELRGWFRSVDAYARKVLLEPGFVLDDESNHEANRLQDSGKRFVDDKYKSHFDNLFDAIGGWFRAMGEDPVNVRFGDDWGRLTRDLLFDGEGSLKFKPHLWEDIRGVVMPQLVDQAGYIPIPRIEYTDDALDLVLENLTLSGRNIFPNIITMEGHNFVKFSPYQNIAGEHHEDFRLRFAHMQADLRDVAFWFRKKTGVPKLEDSGLADVVLGGEGITIDVHVRSANKNDKSSVFHVNTVNVKVDDLKFSIRDSKHDALYNMLRPLATGLVKKQIQKAFADAIRTGLEYVDGQLVGVRDRMAAAKADNETDRTRVLQEMFKRKKDEAQSTASNTDKKFNVATKADSVLIPDKGHPAGWINKQSERSDAATSGSEWRSKAFTII</sequence>
<dbReference type="SUPFAM" id="SSF55394">
    <property type="entry name" value="Bactericidal permeability-increasing protein, BPI"/>
    <property type="match status" value="1"/>
</dbReference>
<proteinExistence type="predicted"/>
<feature type="region of interest" description="Disordered" evidence="1">
    <location>
        <begin position="235"/>
        <end position="305"/>
    </location>
</feature>
<dbReference type="Proteomes" id="UP000294933">
    <property type="component" value="Unassembled WGS sequence"/>
</dbReference>